<evidence type="ECO:0000256" key="8">
    <source>
        <dbReference type="ARBA" id="ARBA00023125"/>
    </source>
</evidence>
<reference evidence="15" key="1">
    <citation type="submission" date="2021-02" db="EMBL/GenBank/DDBJ databases">
        <authorList>
            <person name="Nowell W R."/>
        </authorList>
    </citation>
    <scope>NUCLEOTIDE SEQUENCE</scope>
</reference>
<keyword evidence="18" id="KW-1185">Reference proteome</keyword>
<dbReference type="PANTHER" id="PTHR23389">
    <property type="entry name" value="CHROMOSOME TRANSMISSION FIDELITY FACTOR 18"/>
    <property type="match status" value="1"/>
</dbReference>
<name>A0A813QRG4_9BILA</name>
<dbReference type="Gene3D" id="3.40.50.300">
    <property type="entry name" value="P-loop containing nucleotide triphosphate hydrolases"/>
    <property type="match status" value="1"/>
</dbReference>
<dbReference type="SUPFAM" id="SSF52540">
    <property type="entry name" value="P-loop containing nucleoside triphosphate hydrolases"/>
    <property type="match status" value="1"/>
</dbReference>
<dbReference type="Proteomes" id="UP000663870">
    <property type="component" value="Unassembled WGS sequence"/>
</dbReference>
<dbReference type="GO" id="GO:0005524">
    <property type="term" value="F:ATP binding"/>
    <property type="evidence" value="ECO:0007669"/>
    <property type="project" value="UniProtKB-KW"/>
</dbReference>
<evidence type="ECO:0000256" key="1">
    <source>
        <dbReference type="ARBA" id="ARBA00004123"/>
    </source>
</evidence>
<dbReference type="GO" id="GO:0003677">
    <property type="term" value="F:DNA binding"/>
    <property type="evidence" value="ECO:0007669"/>
    <property type="project" value="UniProtKB-KW"/>
</dbReference>
<dbReference type="InterPro" id="IPR008921">
    <property type="entry name" value="DNA_pol3_clamp-load_cplx_C"/>
</dbReference>
<protein>
    <recommendedName>
        <fullName evidence="3">Replication factor C subunit 1</fullName>
    </recommendedName>
    <alternativeName>
        <fullName evidence="11">Activator 1 140 kDa subunit</fullName>
    </alternativeName>
    <alternativeName>
        <fullName evidence="12">Activator 1 subunit 1</fullName>
    </alternativeName>
    <alternativeName>
        <fullName evidence="10">Replication factor C large subunit</fullName>
    </alternativeName>
</protein>
<dbReference type="Pfam" id="PF00004">
    <property type="entry name" value="AAA"/>
    <property type="match status" value="1"/>
</dbReference>
<evidence type="ECO:0000259" key="14">
    <source>
        <dbReference type="PROSITE" id="PS50172"/>
    </source>
</evidence>
<evidence type="ECO:0000256" key="6">
    <source>
        <dbReference type="ARBA" id="ARBA00022741"/>
    </source>
</evidence>
<feature type="region of interest" description="Disordered" evidence="13">
    <location>
        <begin position="1"/>
        <end position="21"/>
    </location>
</feature>
<dbReference type="SMART" id="SM00292">
    <property type="entry name" value="BRCT"/>
    <property type="match status" value="1"/>
</dbReference>
<dbReference type="SUPFAM" id="SSF48019">
    <property type="entry name" value="post-AAA+ oligomerization domain-like"/>
    <property type="match status" value="1"/>
</dbReference>
<keyword evidence="7" id="KW-0067">ATP-binding</keyword>
<dbReference type="GO" id="GO:0016887">
    <property type="term" value="F:ATP hydrolysis activity"/>
    <property type="evidence" value="ECO:0007669"/>
    <property type="project" value="InterPro"/>
</dbReference>
<dbReference type="InterPro" id="IPR001357">
    <property type="entry name" value="BRCT_dom"/>
</dbReference>
<evidence type="ECO:0000313" key="18">
    <source>
        <dbReference type="Proteomes" id="UP000663870"/>
    </source>
</evidence>
<dbReference type="Pfam" id="PF00533">
    <property type="entry name" value="BRCT"/>
    <property type="match status" value="1"/>
</dbReference>
<dbReference type="Gene3D" id="3.40.50.10190">
    <property type="entry name" value="BRCT domain"/>
    <property type="match status" value="1"/>
</dbReference>
<dbReference type="EMBL" id="CAJNOH010000022">
    <property type="protein sequence ID" value="CAF0770806.1"/>
    <property type="molecule type" value="Genomic_DNA"/>
</dbReference>
<dbReference type="Pfam" id="PF25361">
    <property type="entry name" value="AAA_lid_RFC1"/>
    <property type="match status" value="1"/>
</dbReference>
<evidence type="ECO:0000256" key="11">
    <source>
        <dbReference type="ARBA" id="ARBA00078526"/>
    </source>
</evidence>
<dbReference type="FunFam" id="3.40.50.300:FF:000395">
    <property type="entry name" value="Replication factor C subunit 1"/>
    <property type="match status" value="1"/>
</dbReference>
<evidence type="ECO:0000256" key="12">
    <source>
        <dbReference type="ARBA" id="ARBA00080382"/>
    </source>
</evidence>
<feature type="compositionally biased region" description="Low complexity" evidence="13">
    <location>
        <begin position="188"/>
        <end position="213"/>
    </location>
</feature>
<feature type="compositionally biased region" description="Acidic residues" evidence="13">
    <location>
        <begin position="742"/>
        <end position="764"/>
    </location>
</feature>
<dbReference type="GO" id="GO:0006260">
    <property type="term" value="P:DNA replication"/>
    <property type="evidence" value="ECO:0007669"/>
    <property type="project" value="UniProtKB-KW"/>
</dbReference>
<dbReference type="SMART" id="SM00382">
    <property type="entry name" value="AAA"/>
    <property type="match status" value="1"/>
</dbReference>
<gene>
    <name evidence="16" type="ORF">JXQ802_LOCUS4537</name>
    <name evidence="15" type="ORF">PYM288_LOCUS3097</name>
</gene>
<comment type="similarity">
    <text evidence="2">Belongs to the activator 1 large subunit family.</text>
</comment>
<dbReference type="AlphaFoldDB" id="A0A813QRG4"/>
<dbReference type="GO" id="GO:0005663">
    <property type="term" value="C:DNA replication factor C complex"/>
    <property type="evidence" value="ECO:0007669"/>
    <property type="project" value="InterPro"/>
</dbReference>
<comment type="caution">
    <text evidence="15">The sequence shown here is derived from an EMBL/GenBank/DDBJ whole genome shotgun (WGS) entry which is preliminary data.</text>
</comment>
<dbReference type="PIRSF" id="PIRSF036578">
    <property type="entry name" value="RFC1"/>
    <property type="match status" value="1"/>
</dbReference>
<dbReference type="PANTHER" id="PTHR23389:SF6">
    <property type="entry name" value="REPLICATION FACTOR C SUBUNIT 1"/>
    <property type="match status" value="1"/>
</dbReference>
<evidence type="ECO:0000256" key="10">
    <source>
        <dbReference type="ARBA" id="ARBA00076017"/>
    </source>
</evidence>
<evidence type="ECO:0000313" key="16">
    <source>
        <dbReference type="EMBL" id="CAF0807127.1"/>
    </source>
</evidence>
<evidence type="ECO:0000256" key="5">
    <source>
        <dbReference type="ARBA" id="ARBA00022705"/>
    </source>
</evidence>
<dbReference type="GO" id="GO:0006281">
    <property type="term" value="P:DNA repair"/>
    <property type="evidence" value="ECO:0007669"/>
    <property type="project" value="InterPro"/>
</dbReference>
<dbReference type="Pfam" id="PF08519">
    <property type="entry name" value="RFC1"/>
    <property type="match status" value="1"/>
</dbReference>
<dbReference type="PROSITE" id="PS50172">
    <property type="entry name" value="BRCT"/>
    <property type="match status" value="1"/>
</dbReference>
<feature type="compositionally biased region" description="Basic and acidic residues" evidence="13">
    <location>
        <begin position="178"/>
        <end position="187"/>
    </location>
</feature>
<dbReference type="InterPro" id="IPR027417">
    <property type="entry name" value="P-loop_NTPase"/>
</dbReference>
<proteinExistence type="inferred from homology"/>
<dbReference type="CDD" id="cd00009">
    <property type="entry name" value="AAA"/>
    <property type="match status" value="1"/>
</dbReference>
<dbReference type="FunFam" id="3.40.50.10190:FF:000001">
    <property type="entry name" value="Replication factor C subunit 1"/>
    <property type="match status" value="1"/>
</dbReference>
<keyword evidence="6" id="KW-0547">Nucleotide-binding</keyword>
<evidence type="ECO:0000256" key="13">
    <source>
        <dbReference type="SAM" id="MobiDB-lite"/>
    </source>
</evidence>
<dbReference type="GO" id="GO:0005634">
    <property type="term" value="C:nucleus"/>
    <property type="evidence" value="ECO:0007669"/>
    <property type="project" value="UniProtKB-SubCell"/>
</dbReference>
<evidence type="ECO:0000256" key="9">
    <source>
        <dbReference type="ARBA" id="ARBA00023242"/>
    </source>
</evidence>
<keyword evidence="8" id="KW-0238">DNA-binding</keyword>
<evidence type="ECO:0000313" key="17">
    <source>
        <dbReference type="Proteomes" id="UP000663854"/>
    </source>
</evidence>
<dbReference type="Proteomes" id="UP000663854">
    <property type="component" value="Unassembled WGS sequence"/>
</dbReference>
<dbReference type="SUPFAM" id="SSF52113">
    <property type="entry name" value="BRCT domain"/>
    <property type="match status" value="1"/>
</dbReference>
<dbReference type="InterPro" id="IPR003593">
    <property type="entry name" value="AAA+_ATPase"/>
</dbReference>
<evidence type="ECO:0000256" key="7">
    <source>
        <dbReference type="ARBA" id="ARBA00022840"/>
    </source>
</evidence>
<organism evidence="15 17">
    <name type="scientific">Rotaria sordida</name>
    <dbReference type="NCBI Taxonomy" id="392033"/>
    <lineage>
        <taxon>Eukaryota</taxon>
        <taxon>Metazoa</taxon>
        <taxon>Spiralia</taxon>
        <taxon>Gnathifera</taxon>
        <taxon>Rotifera</taxon>
        <taxon>Eurotatoria</taxon>
        <taxon>Bdelloidea</taxon>
        <taxon>Philodinida</taxon>
        <taxon>Philodinidae</taxon>
        <taxon>Rotaria</taxon>
    </lineage>
</organism>
<feature type="domain" description="BRCT" evidence="14">
    <location>
        <begin position="100"/>
        <end position="180"/>
    </location>
</feature>
<keyword evidence="9" id="KW-0539">Nucleus</keyword>
<evidence type="ECO:0000313" key="15">
    <source>
        <dbReference type="EMBL" id="CAF0770806.1"/>
    </source>
</evidence>
<keyword evidence="4" id="KW-0597">Phosphoprotein</keyword>
<dbReference type="InterPro" id="IPR003959">
    <property type="entry name" value="ATPase_AAA_core"/>
</dbReference>
<feature type="region of interest" description="Disordered" evidence="13">
    <location>
        <begin position="737"/>
        <end position="785"/>
    </location>
</feature>
<dbReference type="EMBL" id="CAJNOL010000064">
    <property type="protein sequence ID" value="CAF0807127.1"/>
    <property type="molecule type" value="Genomic_DNA"/>
</dbReference>
<comment type="subcellular location">
    <subcellularLocation>
        <location evidence="1">Nucleus</location>
    </subcellularLocation>
</comment>
<feature type="region of interest" description="Disordered" evidence="13">
    <location>
        <begin position="178"/>
        <end position="221"/>
    </location>
</feature>
<keyword evidence="5" id="KW-0235">DNA replication</keyword>
<dbReference type="Gene3D" id="1.20.272.10">
    <property type="match status" value="1"/>
</dbReference>
<accession>A0A813QRG4</accession>
<dbReference type="Gene3D" id="1.10.8.60">
    <property type="match status" value="1"/>
</dbReference>
<evidence type="ECO:0000256" key="4">
    <source>
        <dbReference type="ARBA" id="ARBA00022553"/>
    </source>
</evidence>
<sequence>MSDIRNYFKKSPTLNKKRTREQIDDEEIIPVSKSKPKLSTKTSMEKVVSQTKTNINTTPQKKLKIQEIDPIEKRKRSENYKSFMNRGGPDAPGSKTIPDGEKNCLKNLTFVISGVLESLERDECKKLIEKYAGRVTITISGKTNYLIVGRDASEAKTDKARQTNIKIISEDDLFEMIRTRPGDESPSKKQLSTTSKSSSMTVKRKSSSTVSQSIDDPGPIITPKISVDESNLLWVDKYKPQTIKHLIGQQGEKSCVQKLIIWLRDWYKHHGHSDEKVKAKSSFTFNRNEDPTMFKAALLSGPPGIGKTTTAQLVCQHLNFEYIEKNASDQRSKKSMTNLSSDTYSVVNFSNKTSSLSKYVLIMDEVDGVSGNADRGGIQELILLIKRTRIPIICICNDRQHKKIRSLANYCYDLRFHRPTIQQIRAGMLTILHRENIQNIKQEILDEIIESCNHDIRQIIHTLNLWSIRNITNTNKIAAKMIEKTRNTNPFELCRLSFSDEYREKSLTDKSDLFFYDYQLIPLLIQENYLQCQPHLSTLNKQKRTLTDIEHLNLISKAADSISLGDICSQMIFSKNESWSLLPYQAIFSTVAPCSYVRGHLRSMVNFSSYFGQRSRTNKNERLLNEIEKHICLKIASTNKQQFNLDYLSYLSQALISPLKNFKQDKGIEQCISLLDDYYLNRDDFQTIIELNTWSKTGRNQYEQLDTQTKSLLTRNYNKTNHRTPYTMIDMKKIKKSKGLMDEESDDEQQEENIITDDNNIEEDAMIKPAKKPIINNPKKKSRMK</sequence>
<evidence type="ECO:0000256" key="3">
    <source>
        <dbReference type="ARBA" id="ARBA00020401"/>
    </source>
</evidence>
<dbReference type="FunFam" id="1.20.272.10:FF:000005">
    <property type="entry name" value="Replication factor C subunit 1"/>
    <property type="match status" value="1"/>
</dbReference>
<dbReference type="InterPro" id="IPR013725">
    <property type="entry name" value="DNA_replication_fac_RFC1_C"/>
</dbReference>
<dbReference type="CDD" id="cd17752">
    <property type="entry name" value="BRCT_RFC1"/>
    <property type="match status" value="1"/>
</dbReference>
<dbReference type="GO" id="GO:0003689">
    <property type="term" value="F:DNA clamp loader activity"/>
    <property type="evidence" value="ECO:0007669"/>
    <property type="project" value="InterPro"/>
</dbReference>
<dbReference type="InterPro" id="IPR012178">
    <property type="entry name" value="RFC1"/>
</dbReference>
<evidence type="ECO:0000256" key="2">
    <source>
        <dbReference type="ARBA" id="ARBA00006116"/>
    </source>
</evidence>
<dbReference type="InterPro" id="IPR036420">
    <property type="entry name" value="BRCT_dom_sf"/>
</dbReference>